<evidence type="ECO:0000313" key="2">
    <source>
        <dbReference type="Proteomes" id="UP000750711"/>
    </source>
</evidence>
<evidence type="ECO:0008006" key="3">
    <source>
        <dbReference type="Google" id="ProtNLM"/>
    </source>
</evidence>
<dbReference type="AlphaFoldDB" id="A0A9P8LAE9"/>
<keyword evidence="2" id="KW-1185">Reference proteome</keyword>
<dbReference type="EMBL" id="JAGHQM010000796">
    <property type="protein sequence ID" value="KAH0558601.1"/>
    <property type="molecule type" value="Genomic_DNA"/>
</dbReference>
<dbReference type="InterPro" id="IPR023214">
    <property type="entry name" value="HAD_sf"/>
</dbReference>
<protein>
    <recommendedName>
        <fullName evidence="3">Haloacid dehalogenase-like hydrolase</fullName>
    </recommendedName>
</protein>
<dbReference type="SUPFAM" id="SSF56784">
    <property type="entry name" value="HAD-like"/>
    <property type="match status" value="1"/>
</dbReference>
<dbReference type="Gene3D" id="1.10.150.240">
    <property type="entry name" value="Putative phosphatase, domain 2"/>
    <property type="match status" value="1"/>
</dbReference>
<dbReference type="Proteomes" id="UP000750711">
    <property type="component" value="Unassembled WGS sequence"/>
</dbReference>
<dbReference type="SFLD" id="SFLDS00003">
    <property type="entry name" value="Haloacid_Dehalogenase"/>
    <property type="match status" value="1"/>
</dbReference>
<dbReference type="PANTHER" id="PTHR18901:SF38">
    <property type="entry name" value="PSEUDOURIDINE-5'-PHOSPHATASE"/>
    <property type="match status" value="1"/>
</dbReference>
<gene>
    <name evidence="1" type="ORF">GP486_004747</name>
</gene>
<sequence>MPPPKTLPTIRAALLDLDGLLINSEGLLVDSIQHLLTSRSCPPMPDNLMALAIGRLSDRFQPEEIKSWIGENILGDGKWTTQEDFEKDVFEKCVTKRPNANLLDGAEDLIRTLAVQAWVAPAGGGLGREKMEIAIVSNSIAVSLAAKCAPHNVFTLIPPSRKFCRDDPRLVTYPRRPKPAPDLFLSALSILNKERSTPPNNQPEIQASECLVFEDSVIGVEAARKAGMRVVWVPHPCARRAYRGQEWRVLSGALGGGESLVEGPGEEGKECGMAEVRDSLVGFEYAKYGIFVDGCEGRLAN</sequence>
<proteinExistence type="predicted"/>
<dbReference type="InterPro" id="IPR023198">
    <property type="entry name" value="PGP-like_dom2"/>
</dbReference>
<name>A0A9P8LAE9_9PEZI</name>
<reference evidence="1" key="1">
    <citation type="submission" date="2021-03" db="EMBL/GenBank/DDBJ databases">
        <title>Comparative genomics and phylogenomic investigation of the class Geoglossomycetes provide insights into ecological specialization and systematics.</title>
        <authorList>
            <person name="Melie T."/>
            <person name="Pirro S."/>
            <person name="Miller A.N."/>
            <person name="Quandt A."/>
        </authorList>
    </citation>
    <scope>NUCLEOTIDE SEQUENCE</scope>
    <source>
        <strain evidence="1">CAQ_001_2017</strain>
    </source>
</reference>
<dbReference type="InterPro" id="IPR036412">
    <property type="entry name" value="HAD-like_sf"/>
</dbReference>
<dbReference type="Pfam" id="PF00702">
    <property type="entry name" value="Hydrolase"/>
    <property type="match status" value="1"/>
</dbReference>
<dbReference type="PANTHER" id="PTHR18901">
    <property type="entry name" value="2-DEOXYGLUCOSE-6-PHOSPHATE PHOSPHATASE 2"/>
    <property type="match status" value="1"/>
</dbReference>
<organism evidence="1 2">
    <name type="scientific">Trichoglossum hirsutum</name>
    <dbReference type="NCBI Taxonomy" id="265104"/>
    <lineage>
        <taxon>Eukaryota</taxon>
        <taxon>Fungi</taxon>
        <taxon>Dikarya</taxon>
        <taxon>Ascomycota</taxon>
        <taxon>Pezizomycotina</taxon>
        <taxon>Geoglossomycetes</taxon>
        <taxon>Geoglossales</taxon>
        <taxon>Geoglossaceae</taxon>
        <taxon>Trichoglossum</taxon>
    </lineage>
</organism>
<accession>A0A9P8LAE9</accession>
<evidence type="ECO:0000313" key="1">
    <source>
        <dbReference type="EMBL" id="KAH0558601.1"/>
    </source>
</evidence>
<dbReference type="Gene3D" id="3.40.50.1000">
    <property type="entry name" value="HAD superfamily/HAD-like"/>
    <property type="match status" value="1"/>
</dbReference>
<dbReference type="GO" id="GO:0016791">
    <property type="term" value="F:phosphatase activity"/>
    <property type="evidence" value="ECO:0007669"/>
    <property type="project" value="TreeGrafter"/>
</dbReference>
<dbReference type="SFLD" id="SFLDG01129">
    <property type="entry name" value="C1.5:_HAD__Beta-PGM__Phosphata"/>
    <property type="match status" value="1"/>
</dbReference>
<comment type="caution">
    <text evidence="1">The sequence shown here is derived from an EMBL/GenBank/DDBJ whole genome shotgun (WGS) entry which is preliminary data.</text>
</comment>